<dbReference type="STRING" id="188906.SAMN04488526_1452"/>
<proteinExistence type="predicted"/>
<organism evidence="2 3">
    <name type="scientific">Jannaschia helgolandensis</name>
    <dbReference type="NCBI Taxonomy" id="188906"/>
    <lineage>
        <taxon>Bacteria</taxon>
        <taxon>Pseudomonadati</taxon>
        <taxon>Pseudomonadota</taxon>
        <taxon>Alphaproteobacteria</taxon>
        <taxon>Rhodobacterales</taxon>
        <taxon>Roseobacteraceae</taxon>
        <taxon>Jannaschia</taxon>
    </lineage>
</organism>
<name>A0A1H7KNM4_9RHOB</name>
<dbReference type="EMBL" id="FNZQ01000002">
    <property type="protein sequence ID" value="SEK88120.1"/>
    <property type="molecule type" value="Genomic_DNA"/>
</dbReference>
<dbReference type="OrthoDB" id="9812459at2"/>
<gene>
    <name evidence="2" type="ORF">SAMN04488526_1452</name>
</gene>
<dbReference type="InterPro" id="IPR041374">
    <property type="entry name" value="BaeRF_family12"/>
</dbReference>
<dbReference type="Pfam" id="PF18856">
    <property type="entry name" value="baeRF_family12"/>
    <property type="match status" value="1"/>
</dbReference>
<keyword evidence="3" id="KW-1185">Reference proteome</keyword>
<reference evidence="2 3" key="1">
    <citation type="submission" date="2016-10" db="EMBL/GenBank/DDBJ databases">
        <authorList>
            <person name="de Groot N.N."/>
        </authorList>
    </citation>
    <scope>NUCLEOTIDE SEQUENCE [LARGE SCALE GENOMIC DNA]</scope>
    <source>
        <strain evidence="2 3">DSM 14858</strain>
    </source>
</reference>
<evidence type="ECO:0000256" key="1">
    <source>
        <dbReference type="SAM" id="MobiDB-lite"/>
    </source>
</evidence>
<feature type="region of interest" description="Disordered" evidence="1">
    <location>
        <begin position="31"/>
        <end position="70"/>
    </location>
</feature>
<dbReference type="RefSeq" id="WP_092761356.1">
    <property type="nucleotide sequence ID" value="NZ_FNZQ01000002.1"/>
</dbReference>
<feature type="compositionally biased region" description="Basic and acidic residues" evidence="1">
    <location>
        <begin position="34"/>
        <end position="56"/>
    </location>
</feature>
<evidence type="ECO:0000313" key="3">
    <source>
        <dbReference type="Proteomes" id="UP000199283"/>
    </source>
</evidence>
<protein>
    <submittedName>
        <fullName evidence="2">Protein required for attachment to host cells</fullName>
    </submittedName>
</protein>
<accession>A0A1H7KNM4</accession>
<dbReference type="AlphaFoldDB" id="A0A1H7KNM4"/>
<sequence length="155" mass="17326">MPSLKNGTMVVVADSEKVLFLVNLTDAEDPNLEVVRKDEEDNPPDREQTENRRGRVQESAGSGVSAYEETDFHELQKERFASDLAEKLYMMAHKGRFTSLVIVASPQVLGVLRAEMHKEVADKVVAEIPKTLTNHPLNEIEKLVKHDLAEMNSAA</sequence>
<evidence type="ECO:0000313" key="2">
    <source>
        <dbReference type="EMBL" id="SEK88120.1"/>
    </source>
</evidence>
<dbReference type="Proteomes" id="UP000199283">
    <property type="component" value="Unassembled WGS sequence"/>
</dbReference>